<keyword evidence="1 2" id="KW-0732">Signal</keyword>
<feature type="signal peptide" evidence="2">
    <location>
        <begin position="1"/>
        <end position="22"/>
    </location>
</feature>
<dbReference type="InterPro" id="IPR018389">
    <property type="entry name" value="DctP_fam"/>
</dbReference>
<sequence length="337" mass="36809">MKFKLLSATLLALGLTTTVSQAETIRYAHFMPAQSWQQSTMFEAWADAVDEASGGELDVKIFPAQTLGKAPAGYDNAKNGVADIAWTVQGYTAGRFPLSQIMELPGLFKRAEVGSCAFQKLYDSGALDEEYKDTHVLFVHTHGPGQLHMGDKPVKALSDLKGMKLRRPTAVIGTLLGELGAEPVGLPAPAIYENLERGVIDGYMLTWESVEAFRLAELTKYHTDFGFYSLAFVTTMNKRKYEALSEKEKAAIDANSGMKWSLIAGKGYDEADATAIKSLEASSEIFEIPEAEMTEWQAAADRAKAIYLSELDGKGLPGTKTYETIKGYVSDCQAELN</sequence>
<organism evidence="3 4">
    <name type="scientific">Roseibium polysiphoniae</name>
    <dbReference type="NCBI Taxonomy" id="2571221"/>
    <lineage>
        <taxon>Bacteria</taxon>
        <taxon>Pseudomonadati</taxon>
        <taxon>Pseudomonadota</taxon>
        <taxon>Alphaproteobacteria</taxon>
        <taxon>Hyphomicrobiales</taxon>
        <taxon>Stappiaceae</taxon>
        <taxon>Roseibium</taxon>
    </lineage>
</organism>
<dbReference type="CDD" id="cd13665">
    <property type="entry name" value="PBP2_TRAP_Dctp3_4"/>
    <property type="match status" value="1"/>
</dbReference>
<evidence type="ECO:0000256" key="1">
    <source>
        <dbReference type="ARBA" id="ARBA00022729"/>
    </source>
</evidence>
<dbReference type="Pfam" id="PF03480">
    <property type="entry name" value="DctP"/>
    <property type="match status" value="1"/>
</dbReference>
<comment type="caution">
    <text evidence="3">The sequence shown here is derived from an EMBL/GenBank/DDBJ whole genome shotgun (WGS) entry which is preliminary data.</text>
</comment>
<dbReference type="EMBL" id="QTKU01000008">
    <property type="protein sequence ID" value="MBS8262764.1"/>
    <property type="molecule type" value="Genomic_DNA"/>
</dbReference>
<evidence type="ECO:0000313" key="4">
    <source>
        <dbReference type="Proteomes" id="UP000705379"/>
    </source>
</evidence>
<dbReference type="PANTHER" id="PTHR33376:SF15">
    <property type="entry name" value="BLL6794 PROTEIN"/>
    <property type="match status" value="1"/>
</dbReference>
<feature type="chain" id="PRO_5037829339" evidence="2">
    <location>
        <begin position="23"/>
        <end position="337"/>
    </location>
</feature>
<dbReference type="RefSeq" id="WP_213218093.1">
    <property type="nucleotide sequence ID" value="NZ_QTKU01000008.1"/>
</dbReference>
<dbReference type="GO" id="GO:0055085">
    <property type="term" value="P:transmembrane transport"/>
    <property type="evidence" value="ECO:0007669"/>
    <property type="project" value="InterPro"/>
</dbReference>
<reference evidence="3" key="1">
    <citation type="submission" date="2018-08" db="EMBL/GenBank/DDBJ databases">
        <authorList>
            <person name="Jin W."/>
            <person name="Wang H."/>
            <person name="Yang Y."/>
            <person name="Li M."/>
            <person name="Liu J."/>
        </authorList>
    </citation>
    <scope>NUCLEOTIDE SEQUENCE</scope>
    <source>
        <strain evidence="3">AESS21</strain>
    </source>
</reference>
<dbReference type="InterPro" id="IPR038404">
    <property type="entry name" value="TRAP_DctP_sf"/>
</dbReference>
<proteinExistence type="predicted"/>
<gene>
    <name evidence="3" type="ORF">DYI23_21235</name>
</gene>
<dbReference type="NCBIfam" id="NF037995">
    <property type="entry name" value="TRAP_S1"/>
    <property type="match status" value="1"/>
</dbReference>
<dbReference type="Gene3D" id="3.40.190.170">
    <property type="entry name" value="Bacterial extracellular solute-binding protein, family 7"/>
    <property type="match status" value="1"/>
</dbReference>
<name>A0A944GUT9_9HYPH</name>
<protein>
    <submittedName>
        <fullName evidence="3">C4-dicarboxylate ABC transporter substrate-binding protein</fullName>
    </submittedName>
</protein>
<evidence type="ECO:0000256" key="2">
    <source>
        <dbReference type="SAM" id="SignalP"/>
    </source>
</evidence>
<accession>A0A944GUT9</accession>
<dbReference type="Proteomes" id="UP000705379">
    <property type="component" value="Unassembled WGS sequence"/>
</dbReference>
<dbReference type="AlphaFoldDB" id="A0A944GUT9"/>
<dbReference type="PANTHER" id="PTHR33376">
    <property type="match status" value="1"/>
</dbReference>
<reference evidence="3" key="2">
    <citation type="journal article" date="2021" name="Microorganisms">
        <title>Bacterial Dimethylsulfoniopropionate Biosynthesis in the East China Sea.</title>
        <authorList>
            <person name="Liu J."/>
            <person name="Zhang Y."/>
            <person name="Liu J."/>
            <person name="Zhong H."/>
            <person name="Williams B.T."/>
            <person name="Zheng Y."/>
            <person name="Curson A.R.J."/>
            <person name="Sun C."/>
            <person name="Sun H."/>
            <person name="Song D."/>
            <person name="Wagner Mackenzie B."/>
            <person name="Bermejo Martinez A."/>
            <person name="Todd J.D."/>
            <person name="Zhang X.H."/>
        </authorList>
    </citation>
    <scope>NUCLEOTIDE SEQUENCE</scope>
    <source>
        <strain evidence="3">AESS21</strain>
    </source>
</reference>
<evidence type="ECO:0000313" key="3">
    <source>
        <dbReference type="EMBL" id="MBS8262764.1"/>
    </source>
</evidence>